<protein>
    <submittedName>
        <fullName evidence="1">Uncharacterized protein</fullName>
    </submittedName>
</protein>
<dbReference type="AlphaFoldDB" id="A0A1J8QK49"/>
<evidence type="ECO:0000313" key="2">
    <source>
        <dbReference type="Proteomes" id="UP000183567"/>
    </source>
</evidence>
<name>A0A1J8QK49_9AGAM</name>
<comment type="caution">
    <text evidence="1">The sequence shown here is derived from an EMBL/GenBank/DDBJ whole genome shotgun (WGS) entry which is preliminary data.</text>
</comment>
<keyword evidence="2" id="KW-1185">Reference proteome</keyword>
<proteinExistence type="predicted"/>
<gene>
    <name evidence="1" type="ORF">AZE42_13874</name>
</gene>
<evidence type="ECO:0000313" key="1">
    <source>
        <dbReference type="EMBL" id="OJA20283.1"/>
    </source>
</evidence>
<dbReference type="Proteomes" id="UP000183567">
    <property type="component" value="Unassembled WGS sequence"/>
</dbReference>
<reference evidence="1 2" key="1">
    <citation type="submission" date="2016-03" db="EMBL/GenBank/DDBJ databases">
        <title>Comparative genomics of the ectomycorrhizal sister species Rhizopogon vinicolor and Rhizopogon vesiculosus (Basidiomycota: Boletales) reveals a divergence of the mating type B locus.</title>
        <authorList>
            <person name="Mujic A.B."/>
            <person name="Kuo A."/>
            <person name="Tritt A."/>
            <person name="Lipzen A."/>
            <person name="Chen C."/>
            <person name="Johnson J."/>
            <person name="Sharma A."/>
            <person name="Barry K."/>
            <person name="Grigoriev I.V."/>
            <person name="Spatafora J.W."/>
        </authorList>
    </citation>
    <scope>NUCLEOTIDE SEQUENCE [LARGE SCALE GENOMIC DNA]</scope>
    <source>
        <strain evidence="1 2">AM-OR11-056</strain>
    </source>
</reference>
<sequence>MAPVAFAPTTTEFVTSLKASVVSPHANTLHDVIAQAVD</sequence>
<organism evidence="1 2">
    <name type="scientific">Rhizopogon vesiculosus</name>
    <dbReference type="NCBI Taxonomy" id="180088"/>
    <lineage>
        <taxon>Eukaryota</taxon>
        <taxon>Fungi</taxon>
        <taxon>Dikarya</taxon>
        <taxon>Basidiomycota</taxon>
        <taxon>Agaricomycotina</taxon>
        <taxon>Agaricomycetes</taxon>
        <taxon>Agaricomycetidae</taxon>
        <taxon>Boletales</taxon>
        <taxon>Suillineae</taxon>
        <taxon>Rhizopogonaceae</taxon>
        <taxon>Rhizopogon</taxon>
    </lineage>
</organism>
<accession>A0A1J8QK49</accession>
<dbReference type="EMBL" id="LVVM01000654">
    <property type="protein sequence ID" value="OJA20283.1"/>
    <property type="molecule type" value="Genomic_DNA"/>
</dbReference>
<feature type="non-terminal residue" evidence="1">
    <location>
        <position position="38"/>
    </location>
</feature>
<dbReference type="OrthoDB" id="10397696at2759"/>